<dbReference type="Pfam" id="PF13333">
    <property type="entry name" value="rve_2"/>
    <property type="match status" value="1"/>
</dbReference>
<dbReference type="GO" id="GO:0003676">
    <property type="term" value="F:nucleic acid binding"/>
    <property type="evidence" value="ECO:0007669"/>
    <property type="project" value="InterPro"/>
</dbReference>
<name>A0A0F9IPY1_9ZZZZ</name>
<accession>A0A0F9IPY1</accession>
<evidence type="ECO:0000259" key="1">
    <source>
        <dbReference type="PROSITE" id="PS50994"/>
    </source>
</evidence>
<dbReference type="InterPro" id="IPR036397">
    <property type="entry name" value="RNaseH_sf"/>
</dbReference>
<dbReference type="InterPro" id="IPR050900">
    <property type="entry name" value="Transposase_IS3/IS150/IS904"/>
</dbReference>
<organism evidence="2">
    <name type="scientific">marine sediment metagenome</name>
    <dbReference type="NCBI Taxonomy" id="412755"/>
    <lineage>
        <taxon>unclassified sequences</taxon>
        <taxon>metagenomes</taxon>
        <taxon>ecological metagenomes</taxon>
    </lineage>
</organism>
<evidence type="ECO:0000313" key="2">
    <source>
        <dbReference type="EMBL" id="KKL95765.1"/>
    </source>
</evidence>
<dbReference type="NCBIfam" id="NF033516">
    <property type="entry name" value="transpos_IS3"/>
    <property type="match status" value="1"/>
</dbReference>
<dbReference type="Pfam" id="PF00665">
    <property type="entry name" value="rve"/>
    <property type="match status" value="1"/>
</dbReference>
<dbReference type="EMBL" id="LAZR01018599">
    <property type="protein sequence ID" value="KKL95765.1"/>
    <property type="molecule type" value="Genomic_DNA"/>
</dbReference>
<sequence>MPIVRDVFQEHRKRYGARRIAHELTERDEPCGRRRAGQLMERMDLVAIGPKSFKPRTTDSGHTLGYSPNLLIDSPPPDGINRLWVGDITYVPLIRGEFLYLAVLMDRFSRRIVGWDMQDNMRENLVISALKAAIRSRQPPPEVIHHTDRGGQYAGSDYRKLLDRAKMQQSMSRAGDCYDNAFMESCFGTVKAELEMKPYENEYIARKEIPDYIRYYNTRRRHSALGYMTPDAFETQWNSGSA</sequence>
<dbReference type="PANTHER" id="PTHR46889:SF7">
    <property type="entry name" value="TRANSPOSASE FOR INSERTION SEQUENCE ELEMENT IS904"/>
    <property type="match status" value="1"/>
</dbReference>
<dbReference type="InterPro" id="IPR048020">
    <property type="entry name" value="Transpos_IS3"/>
</dbReference>
<dbReference type="GO" id="GO:0015074">
    <property type="term" value="P:DNA integration"/>
    <property type="evidence" value="ECO:0007669"/>
    <property type="project" value="InterPro"/>
</dbReference>
<proteinExistence type="predicted"/>
<dbReference type="InterPro" id="IPR012337">
    <property type="entry name" value="RNaseH-like_sf"/>
</dbReference>
<reference evidence="2" key="1">
    <citation type="journal article" date="2015" name="Nature">
        <title>Complex archaea that bridge the gap between prokaryotes and eukaryotes.</title>
        <authorList>
            <person name="Spang A."/>
            <person name="Saw J.H."/>
            <person name="Jorgensen S.L."/>
            <person name="Zaremba-Niedzwiedzka K."/>
            <person name="Martijn J."/>
            <person name="Lind A.E."/>
            <person name="van Eijk R."/>
            <person name="Schleper C."/>
            <person name="Guy L."/>
            <person name="Ettema T.J."/>
        </authorList>
    </citation>
    <scope>NUCLEOTIDE SEQUENCE</scope>
</reference>
<comment type="caution">
    <text evidence="2">The sequence shown here is derived from an EMBL/GenBank/DDBJ whole genome shotgun (WGS) entry which is preliminary data.</text>
</comment>
<gene>
    <name evidence="2" type="ORF">LCGC14_1851290</name>
</gene>
<dbReference type="PROSITE" id="PS50994">
    <property type="entry name" value="INTEGRASE"/>
    <property type="match status" value="1"/>
</dbReference>
<dbReference type="AlphaFoldDB" id="A0A0F9IPY1"/>
<dbReference type="InterPro" id="IPR001584">
    <property type="entry name" value="Integrase_cat-core"/>
</dbReference>
<feature type="domain" description="Integrase catalytic" evidence="1">
    <location>
        <begin position="73"/>
        <end position="238"/>
    </location>
</feature>
<dbReference type="InterPro" id="IPR025948">
    <property type="entry name" value="HTH-like_dom"/>
</dbReference>
<dbReference type="Gene3D" id="3.30.420.10">
    <property type="entry name" value="Ribonuclease H-like superfamily/Ribonuclease H"/>
    <property type="match status" value="1"/>
</dbReference>
<dbReference type="PANTHER" id="PTHR46889">
    <property type="entry name" value="TRANSPOSASE INSF FOR INSERTION SEQUENCE IS3B-RELATED"/>
    <property type="match status" value="1"/>
</dbReference>
<dbReference type="SUPFAM" id="SSF53098">
    <property type="entry name" value="Ribonuclease H-like"/>
    <property type="match status" value="1"/>
</dbReference>
<protein>
    <recommendedName>
        <fullName evidence="1">Integrase catalytic domain-containing protein</fullName>
    </recommendedName>
</protein>
<dbReference type="Pfam" id="PF13276">
    <property type="entry name" value="HTH_21"/>
    <property type="match status" value="1"/>
</dbReference>